<evidence type="ECO:0000313" key="2">
    <source>
        <dbReference type="Proteomes" id="UP000596742"/>
    </source>
</evidence>
<accession>A0A8B6F254</accession>
<reference evidence="1" key="1">
    <citation type="submission" date="2018-11" db="EMBL/GenBank/DDBJ databases">
        <authorList>
            <person name="Alioto T."/>
            <person name="Alioto T."/>
        </authorList>
    </citation>
    <scope>NUCLEOTIDE SEQUENCE</scope>
</reference>
<evidence type="ECO:0008006" key="3">
    <source>
        <dbReference type="Google" id="ProtNLM"/>
    </source>
</evidence>
<keyword evidence="2" id="KW-1185">Reference proteome</keyword>
<protein>
    <recommendedName>
        <fullName evidence="3">DZIP3-like HEPN domain-containing protein</fullName>
    </recommendedName>
</protein>
<evidence type="ECO:0000313" key="1">
    <source>
        <dbReference type="EMBL" id="VDI43191.1"/>
    </source>
</evidence>
<dbReference type="Proteomes" id="UP000596742">
    <property type="component" value="Unassembled WGS sequence"/>
</dbReference>
<name>A0A8B6F254_MYTGA</name>
<organism evidence="1 2">
    <name type="scientific">Mytilus galloprovincialis</name>
    <name type="common">Mediterranean mussel</name>
    <dbReference type="NCBI Taxonomy" id="29158"/>
    <lineage>
        <taxon>Eukaryota</taxon>
        <taxon>Metazoa</taxon>
        <taxon>Spiralia</taxon>
        <taxon>Lophotrochozoa</taxon>
        <taxon>Mollusca</taxon>
        <taxon>Bivalvia</taxon>
        <taxon>Autobranchia</taxon>
        <taxon>Pteriomorphia</taxon>
        <taxon>Mytilida</taxon>
        <taxon>Mytiloidea</taxon>
        <taxon>Mytilidae</taxon>
        <taxon>Mytilinae</taxon>
        <taxon>Mytilus</taxon>
    </lineage>
</organism>
<proteinExistence type="predicted"/>
<sequence length="273" mass="31879">MKLLYDMNGNPRPGHQKVNGTVITQFCLCQIKATSSNKIANLDITMMLTIIQTCSPKLYSKLLPHFDLIRSQRNELAHYETNGTLSEADFDSKWNQLEIAILTIVSEIDYSHRRYEENEITRLKNMNVSNEEISEQLKCNTPEQTPMNEENMTEIVENREEDYKRIDETCYIKWKIETADETKVETVVSELEMAADYMDTPFRNKFVRLGSLVIGTTVKKRILQNNKVLRRAVKKFLKEIQYFGEFNSNYKAVLKIEAFQLDKEKFYLKAGDD</sequence>
<dbReference type="EMBL" id="UYJE01006116">
    <property type="protein sequence ID" value="VDI43191.1"/>
    <property type="molecule type" value="Genomic_DNA"/>
</dbReference>
<gene>
    <name evidence="1" type="ORF">MGAL_10B074669</name>
</gene>
<dbReference type="AlphaFoldDB" id="A0A8B6F254"/>
<dbReference type="OrthoDB" id="6191173at2759"/>
<comment type="caution">
    <text evidence="1">The sequence shown here is derived from an EMBL/GenBank/DDBJ whole genome shotgun (WGS) entry which is preliminary data.</text>
</comment>